<feature type="region of interest" description="Disordered" evidence="1">
    <location>
        <begin position="23"/>
        <end position="77"/>
    </location>
</feature>
<name>A0ABW4KJG4_9BACI</name>
<dbReference type="Proteomes" id="UP001597301">
    <property type="component" value="Unassembled WGS sequence"/>
</dbReference>
<feature type="compositionally biased region" description="Basic and acidic residues" evidence="1">
    <location>
        <begin position="41"/>
        <end position="58"/>
    </location>
</feature>
<dbReference type="InterPro" id="IPR025623">
    <property type="entry name" value="YusW"/>
</dbReference>
<protein>
    <submittedName>
        <fullName evidence="3">YusW family protein</fullName>
    </submittedName>
</protein>
<comment type="caution">
    <text evidence="3">The sequence shown here is derived from an EMBL/GenBank/DDBJ whole genome shotgun (WGS) entry which is preliminary data.</text>
</comment>
<organism evidence="3 4">
    <name type="scientific">Siminovitchia sediminis</name>
    <dbReference type="NCBI Taxonomy" id="1274353"/>
    <lineage>
        <taxon>Bacteria</taxon>
        <taxon>Bacillati</taxon>
        <taxon>Bacillota</taxon>
        <taxon>Bacilli</taxon>
        <taxon>Bacillales</taxon>
        <taxon>Bacillaceae</taxon>
        <taxon>Siminovitchia</taxon>
    </lineage>
</organism>
<proteinExistence type="predicted"/>
<feature type="compositionally biased region" description="Low complexity" evidence="1">
    <location>
        <begin position="59"/>
        <end position="70"/>
    </location>
</feature>
<feature type="compositionally biased region" description="Polar residues" evidence="1">
    <location>
        <begin position="23"/>
        <end position="40"/>
    </location>
</feature>
<evidence type="ECO:0000256" key="1">
    <source>
        <dbReference type="SAM" id="MobiDB-lite"/>
    </source>
</evidence>
<keyword evidence="2" id="KW-0732">Signal</keyword>
<gene>
    <name evidence="3" type="ORF">ACFSCZ_06035</name>
</gene>
<evidence type="ECO:0000313" key="3">
    <source>
        <dbReference type="EMBL" id="MFD1706315.1"/>
    </source>
</evidence>
<evidence type="ECO:0000313" key="4">
    <source>
        <dbReference type="Proteomes" id="UP001597301"/>
    </source>
</evidence>
<evidence type="ECO:0000256" key="2">
    <source>
        <dbReference type="SAM" id="SignalP"/>
    </source>
</evidence>
<accession>A0ABW4KJG4</accession>
<dbReference type="EMBL" id="JBHUEO010000012">
    <property type="protein sequence ID" value="MFD1706315.1"/>
    <property type="molecule type" value="Genomic_DNA"/>
</dbReference>
<dbReference type="Pfam" id="PF14039">
    <property type="entry name" value="YusW"/>
    <property type="match status" value="1"/>
</dbReference>
<keyword evidence="4" id="KW-1185">Reference proteome</keyword>
<sequence length="189" mass="21086">MRQVVYLTAVLWLAFTLAACGTSNNDTENTQGTDVSNNEGQVDHNADDQDNIHSDDTATNHNNTNDSATSKNVVSEESQAKMDALNYTDFELSVEYDGGQEFEASLENDQNRGVEAELEDEINDLRVNGQEAFNNIFPNVEKLTVDGQTSKEDAIQHALDAFSLESNYKKFELELTFKDGSRAEFEDKK</sequence>
<feature type="chain" id="PRO_5046951657" evidence="2">
    <location>
        <begin position="19"/>
        <end position="189"/>
    </location>
</feature>
<reference evidence="4" key="1">
    <citation type="journal article" date="2019" name="Int. J. Syst. Evol. Microbiol.">
        <title>The Global Catalogue of Microorganisms (GCM) 10K type strain sequencing project: providing services to taxonomists for standard genome sequencing and annotation.</title>
        <authorList>
            <consortium name="The Broad Institute Genomics Platform"/>
            <consortium name="The Broad Institute Genome Sequencing Center for Infectious Disease"/>
            <person name="Wu L."/>
            <person name="Ma J."/>
        </authorList>
    </citation>
    <scope>NUCLEOTIDE SEQUENCE [LARGE SCALE GENOMIC DNA]</scope>
    <source>
        <strain evidence="4">CGMCC 1.12295</strain>
    </source>
</reference>
<feature type="signal peptide" evidence="2">
    <location>
        <begin position="1"/>
        <end position="18"/>
    </location>
</feature>
<dbReference type="PROSITE" id="PS51257">
    <property type="entry name" value="PROKAR_LIPOPROTEIN"/>
    <property type="match status" value="1"/>
</dbReference>
<dbReference type="RefSeq" id="WP_380772904.1">
    <property type="nucleotide sequence ID" value="NZ_JBHUEO010000012.1"/>
</dbReference>